<sequence length="72" mass="7490">MLGAVAGGVHANLHAGMDAMSPEAVAYEPAAGDLAQVHQQRYAAFERLERCAREAMLTDLARPASTPQGGAL</sequence>
<dbReference type="RefSeq" id="WP_188518580.1">
    <property type="nucleotide sequence ID" value="NZ_BMES01000002.1"/>
</dbReference>
<comment type="caution">
    <text evidence="1">The sequence shown here is derived from an EMBL/GenBank/DDBJ whole genome shotgun (WGS) entry which is preliminary data.</text>
</comment>
<dbReference type="AlphaFoldDB" id="A0A917I8D2"/>
<evidence type="ECO:0000313" key="1">
    <source>
        <dbReference type="EMBL" id="GGH24215.1"/>
    </source>
</evidence>
<accession>A0A917I8D2</accession>
<reference evidence="1" key="1">
    <citation type="journal article" date="2014" name="Int. J. Syst. Evol. Microbiol.">
        <title>Complete genome sequence of Corynebacterium casei LMG S-19264T (=DSM 44701T), isolated from a smear-ripened cheese.</title>
        <authorList>
            <consortium name="US DOE Joint Genome Institute (JGI-PGF)"/>
            <person name="Walter F."/>
            <person name="Albersmeier A."/>
            <person name="Kalinowski J."/>
            <person name="Ruckert C."/>
        </authorList>
    </citation>
    <scope>NUCLEOTIDE SEQUENCE</scope>
    <source>
        <strain evidence="1">CGMCC 1.12214</strain>
    </source>
</reference>
<protein>
    <submittedName>
        <fullName evidence="1">Uncharacterized protein</fullName>
    </submittedName>
</protein>
<dbReference type="EMBL" id="BMES01000002">
    <property type="protein sequence ID" value="GGH24215.1"/>
    <property type="molecule type" value="Genomic_DNA"/>
</dbReference>
<proteinExistence type="predicted"/>
<reference evidence="1" key="2">
    <citation type="submission" date="2020-09" db="EMBL/GenBank/DDBJ databases">
        <authorList>
            <person name="Sun Q."/>
            <person name="Zhou Y."/>
        </authorList>
    </citation>
    <scope>NUCLEOTIDE SEQUENCE</scope>
    <source>
        <strain evidence="1">CGMCC 1.12214</strain>
    </source>
</reference>
<keyword evidence="2" id="KW-1185">Reference proteome</keyword>
<name>A0A917I8D2_9HYPH</name>
<evidence type="ECO:0000313" key="2">
    <source>
        <dbReference type="Proteomes" id="UP000603912"/>
    </source>
</evidence>
<gene>
    <name evidence="1" type="ORF">GCM10007036_30460</name>
</gene>
<organism evidence="1 2">
    <name type="scientific">Alsobacter metallidurans</name>
    <dbReference type="NCBI Taxonomy" id="340221"/>
    <lineage>
        <taxon>Bacteria</taxon>
        <taxon>Pseudomonadati</taxon>
        <taxon>Pseudomonadota</taxon>
        <taxon>Alphaproteobacteria</taxon>
        <taxon>Hyphomicrobiales</taxon>
        <taxon>Alsobacteraceae</taxon>
        <taxon>Alsobacter</taxon>
    </lineage>
</organism>
<dbReference type="Proteomes" id="UP000603912">
    <property type="component" value="Unassembled WGS sequence"/>
</dbReference>